<proteinExistence type="inferred from homology"/>
<evidence type="ECO:0000313" key="3">
    <source>
        <dbReference type="EMBL" id="KAK7342682.1"/>
    </source>
</evidence>
<organism evidence="3 4">
    <name type="scientific">Phaseolus coccineus</name>
    <name type="common">Scarlet runner bean</name>
    <name type="synonym">Phaseolus multiflorus</name>
    <dbReference type="NCBI Taxonomy" id="3886"/>
    <lineage>
        <taxon>Eukaryota</taxon>
        <taxon>Viridiplantae</taxon>
        <taxon>Streptophyta</taxon>
        <taxon>Embryophyta</taxon>
        <taxon>Tracheophyta</taxon>
        <taxon>Spermatophyta</taxon>
        <taxon>Magnoliopsida</taxon>
        <taxon>eudicotyledons</taxon>
        <taxon>Gunneridae</taxon>
        <taxon>Pentapetalae</taxon>
        <taxon>rosids</taxon>
        <taxon>fabids</taxon>
        <taxon>Fabales</taxon>
        <taxon>Fabaceae</taxon>
        <taxon>Papilionoideae</taxon>
        <taxon>50 kb inversion clade</taxon>
        <taxon>NPAAA clade</taxon>
        <taxon>indigoferoid/millettioid clade</taxon>
        <taxon>Phaseoleae</taxon>
        <taxon>Phaseolus</taxon>
    </lineage>
</organism>
<evidence type="ECO:0000313" key="4">
    <source>
        <dbReference type="Proteomes" id="UP001374584"/>
    </source>
</evidence>
<protein>
    <recommendedName>
        <fullName evidence="2">Bet v I/Major latex protein domain-containing protein</fullName>
    </recommendedName>
</protein>
<dbReference type="PANTHER" id="PTHR31213">
    <property type="entry name" value="OS08G0374000 PROTEIN-RELATED"/>
    <property type="match status" value="1"/>
</dbReference>
<evidence type="ECO:0000259" key="2">
    <source>
        <dbReference type="Pfam" id="PF00407"/>
    </source>
</evidence>
<dbReference type="Pfam" id="PF00407">
    <property type="entry name" value="Bet_v_1"/>
    <property type="match status" value="1"/>
</dbReference>
<dbReference type="GO" id="GO:0038023">
    <property type="term" value="F:signaling receptor activity"/>
    <property type="evidence" value="ECO:0007669"/>
    <property type="project" value="TreeGrafter"/>
</dbReference>
<name>A0AAN9LZQ0_PHACN</name>
<dbReference type="GO" id="GO:0006952">
    <property type="term" value="P:defense response"/>
    <property type="evidence" value="ECO:0007669"/>
    <property type="project" value="InterPro"/>
</dbReference>
<dbReference type="GO" id="GO:0004864">
    <property type="term" value="F:protein phosphatase inhibitor activity"/>
    <property type="evidence" value="ECO:0007669"/>
    <property type="project" value="TreeGrafter"/>
</dbReference>
<keyword evidence="4" id="KW-1185">Reference proteome</keyword>
<dbReference type="GO" id="GO:0005737">
    <property type="term" value="C:cytoplasm"/>
    <property type="evidence" value="ECO:0007669"/>
    <property type="project" value="TreeGrafter"/>
</dbReference>
<dbReference type="GO" id="GO:0010427">
    <property type="term" value="F:abscisic acid binding"/>
    <property type="evidence" value="ECO:0007669"/>
    <property type="project" value="TreeGrafter"/>
</dbReference>
<dbReference type="InterPro" id="IPR050279">
    <property type="entry name" value="Plant_def-hormone_signal"/>
</dbReference>
<dbReference type="Gene3D" id="3.30.530.20">
    <property type="match status" value="1"/>
</dbReference>
<dbReference type="InterPro" id="IPR000916">
    <property type="entry name" value="Bet_v_I/MLP"/>
</dbReference>
<dbReference type="PANTHER" id="PTHR31213:SF64">
    <property type="entry name" value="PHYTOHORMONE-BINDING PROTEIN"/>
    <property type="match status" value="1"/>
</dbReference>
<dbReference type="InterPro" id="IPR023393">
    <property type="entry name" value="START-like_dom_sf"/>
</dbReference>
<feature type="domain" description="Bet v I/Major latex protein" evidence="2">
    <location>
        <begin position="8"/>
        <end position="154"/>
    </location>
</feature>
<dbReference type="Proteomes" id="UP001374584">
    <property type="component" value="Unassembled WGS sequence"/>
</dbReference>
<dbReference type="GO" id="GO:0009738">
    <property type="term" value="P:abscisic acid-activated signaling pathway"/>
    <property type="evidence" value="ECO:0007669"/>
    <property type="project" value="TreeGrafter"/>
</dbReference>
<evidence type="ECO:0000256" key="1">
    <source>
        <dbReference type="ARBA" id="ARBA00009744"/>
    </source>
</evidence>
<comment type="caution">
    <text evidence="3">The sequence shown here is derived from an EMBL/GenBank/DDBJ whole genome shotgun (WGS) entry which is preliminary data.</text>
</comment>
<sequence>MRKELSEKTEVSVGLEALWQGLSKDLEVTIVNVIPNIMKDTKVVEGDGGIGIIFLFTLFPGVTPVSYKKEKMTKLDEISHEILLEVVEGGYLEQGFSYYKTSFQLSAMGEDKTLVKVKISFKCESETEEESAEPVKPTKSALFFLRYLESYLLNDSST</sequence>
<dbReference type="SUPFAM" id="SSF55961">
    <property type="entry name" value="Bet v1-like"/>
    <property type="match status" value="1"/>
</dbReference>
<dbReference type="EMBL" id="JAYMYR010000009">
    <property type="protein sequence ID" value="KAK7342682.1"/>
    <property type="molecule type" value="Genomic_DNA"/>
</dbReference>
<reference evidence="3 4" key="1">
    <citation type="submission" date="2024-01" db="EMBL/GenBank/DDBJ databases">
        <title>The genomes of 5 underutilized Papilionoideae crops provide insights into root nodulation and disease resistanc.</title>
        <authorList>
            <person name="Jiang F."/>
        </authorList>
    </citation>
    <scope>NUCLEOTIDE SEQUENCE [LARGE SCALE GENOMIC DNA]</scope>
    <source>
        <strain evidence="3">JINMINGXINNONG_FW02</strain>
        <tissue evidence="3">Leaves</tissue>
    </source>
</reference>
<dbReference type="AlphaFoldDB" id="A0AAN9LZQ0"/>
<gene>
    <name evidence="3" type="ORF">VNO80_25638</name>
</gene>
<accession>A0AAN9LZQ0</accession>
<dbReference type="GO" id="GO:0005634">
    <property type="term" value="C:nucleus"/>
    <property type="evidence" value="ECO:0007669"/>
    <property type="project" value="TreeGrafter"/>
</dbReference>
<comment type="similarity">
    <text evidence="1">Belongs to the BetVI family.</text>
</comment>